<protein>
    <submittedName>
        <fullName evidence="1">Putative inner membrane protein</fullName>
    </submittedName>
</protein>
<dbReference type="OrthoDB" id="1028110at2"/>
<evidence type="ECO:0000313" key="2">
    <source>
        <dbReference type="Proteomes" id="UP000184109"/>
    </source>
</evidence>
<dbReference type="RefSeq" id="WP_073117774.1">
    <property type="nucleotide sequence ID" value="NZ_BMEN01000005.1"/>
</dbReference>
<evidence type="ECO:0000313" key="1">
    <source>
        <dbReference type="EMBL" id="SHH34242.1"/>
    </source>
</evidence>
<dbReference type="EMBL" id="FQXQ01000001">
    <property type="protein sequence ID" value="SHH34242.1"/>
    <property type="molecule type" value="Genomic_DNA"/>
</dbReference>
<gene>
    <name evidence="1" type="ORF">SAMN05444281_0157</name>
</gene>
<organism evidence="1 2">
    <name type="scientific">Wenyingzhuangia marina</name>
    <dbReference type="NCBI Taxonomy" id="1195760"/>
    <lineage>
        <taxon>Bacteria</taxon>
        <taxon>Pseudomonadati</taxon>
        <taxon>Bacteroidota</taxon>
        <taxon>Flavobacteriia</taxon>
        <taxon>Flavobacteriales</taxon>
        <taxon>Flavobacteriaceae</taxon>
        <taxon>Wenyingzhuangia</taxon>
    </lineage>
</organism>
<accession>A0A1M5S6I4</accession>
<dbReference type="InterPro" id="IPR023137">
    <property type="entry name" value="BrxA_sf"/>
</dbReference>
<dbReference type="STRING" id="1195760.SAMN05444281_0157"/>
<dbReference type="Proteomes" id="UP000184109">
    <property type="component" value="Unassembled WGS sequence"/>
</dbReference>
<dbReference type="Pfam" id="PF08849">
    <property type="entry name" value="BrxA"/>
    <property type="match status" value="1"/>
</dbReference>
<proteinExistence type="predicted"/>
<dbReference type="AlphaFoldDB" id="A0A1M5S6I4"/>
<dbReference type="Gene3D" id="1.10.3540.10">
    <property type="entry name" value="uncharacterized protein from magnetospirillum magneticum domain"/>
    <property type="match status" value="1"/>
</dbReference>
<name>A0A1M5S6I4_9FLAO</name>
<reference evidence="2" key="1">
    <citation type="submission" date="2016-11" db="EMBL/GenBank/DDBJ databases">
        <authorList>
            <person name="Varghese N."/>
            <person name="Submissions S."/>
        </authorList>
    </citation>
    <scope>NUCLEOTIDE SEQUENCE [LARGE SCALE GENOMIC DNA]</scope>
    <source>
        <strain evidence="2">DSM 100572</strain>
    </source>
</reference>
<keyword evidence="2" id="KW-1185">Reference proteome</keyword>
<sequence>MNKTIVFDANFTAGGIFFNEFSSLRAYLLHEDFIELLKSDIEENKILSVNTLSARKRIVSEIIRRYKTMPQGFWEFFQNLNTQETKLALFYVCLKTYPIVLDLHFNTTVRMQKLGEFIDDYKIQMRLDELTTTSEEVASWSASTLKKINTQYRKALKDAELLKDKQLIKPYGVSESFWTYFNANNESWFIEACFNN</sequence>
<dbReference type="InterPro" id="IPR014948">
    <property type="entry name" value="BrxA"/>
</dbReference>